<feature type="compositionally biased region" description="Basic and acidic residues" evidence="2">
    <location>
        <begin position="1927"/>
        <end position="1938"/>
    </location>
</feature>
<dbReference type="Pfam" id="PF00249">
    <property type="entry name" value="Myb_DNA-binding"/>
    <property type="match status" value="1"/>
</dbReference>
<feature type="compositionally biased region" description="Basic and acidic residues" evidence="2">
    <location>
        <begin position="642"/>
        <end position="664"/>
    </location>
</feature>
<feature type="compositionally biased region" description="Basic and acidic residues" evidence="2">
    <location>
        <begin position="429"/>
        <end position="478"/>
    </location>
</feature>
<feature type="compositionally biased region" description="Polar residues" evidence="2">
    <location>
        <begin position="1603"/>
        <end position="1622"/>
    </location>
</feature>
<sequence>MPGSHRQLVAGSAGSPKDWVRWQHGTKGTKRPKARIPEGISAPQLGLARFGLFRLRPILIFIDLDQLAHLRRTGEQRSSLLPPYAIIPPRTTRRGFGRPLTLPPFAVPLTTEEHIPSIAGHRPPQWPLSLLSLSPEGLLVLTAKSMRHRLDHFGDCGRKPPPAPRSHIVTLTPSRHAPAYPDLSQSRASRYSGSRYDGEARRSRSRDRSPDRYNDRASQYSDGGPRRSSAESRANGPAFQPNRDNFRDTLPRDTPRGPRALLDAPSGPRGGGMSGDFRGRGRGGRGRGWRDDSRDRGRDRELDFRDRRDSAYRDERSRERDRDWRDRDRESFRGRRPSPRGRSPPGRDFRDPRDVPLGVDAERARRGSRDGPLSAGSSNSDPPFGPSSYRGGFAGRGRGKGRGDWDRGRGRGFYDDRDRDRYGPGARARSQEGRYRERDDRDRDSRFLDNEPPRPRDPRDERDMRERDARAKVERTSHEPPPSTRDISPPPVAPAAPSFGSVPNRTPSVSDISSVTGKVPPTGPRALKDERPPPAGPATGAEARPPPTGPSKSSFSDSAPPIPSGPRAHTHAQRTGPSSKQWINPNLKRGPESPKMNRSQSFAQNRFPGFRPDSSSSDYQPDGDKRPRSSDAQTGMQAPTTDGHDRDIHMSDVKSEADRFDRRPQSAGSAFEGDYRSQVSPTSTGQDHARTQDIKDASEKEEAQASEKLAEARSKDRPTRRSLGLGPSRGQFEHPRKPVKAPVLDQSSESDDEEFGDVIETQLSETESTLKNLDAAEDPVSVDVIVRHMVISLEAVNKLVLESEGLQSAVGPLPEGIRIAKDGSEASEAKVEAKSPVPSAVPQAPTAAQATKVPSPVAVKAGLVPSVAREELPHPSIEKDIDMTPADERQAPRVKPSKPEDGDVVMEDSTDPTKLGSELQRNLPAINGIKSPKSYRSSIYPDDEPPLSKDVSKRGTSSPAEDDEETEIDDVEPQTSTLDSVRVHSNTPPVDSLPDFNEEPWLEDRPFLKSLDTPKPGLDNFILKRMRESGDEVHTEQQKQRKIYAGNYESYLRFTMSNDPVALKSREKFNYVPGAPDPPVQKPVFNVEGPKPESTRRSRYASERDLERVLEESRRVEDEKRERQLRAEKEKYRSEKEAVIPDQYQTQEEMENAFYVDESGLISPGKIVAAWEVLPPLANFNEEEIALFEKAYLEFPKQWGRVADPLPDRDFGTAIQFYYLKKDKGELNLKEKLKKRPRQRRKGRGKQRSSALVSELADNDENQEIGENGERRRPRRAAAPTFNSEATPATDGENATGASTPSRRGGASSRAGDGSEKPERKPRGRRAKDKQEKQPRANQTLAAAPLASAGKGNRSRSSSRVQGAPDWTAQPPPGDVSQIPQQYELAPGGVSAPPVTMQPSFAVTKSIVSPERTMTPVGSMSDVMAPPPLRPEPQQPGMLTPFELKPSSSDRKAGSQASSYWSVPETTDFPQLLSSFGSDWAAIAGHMGTKTPVMVKNFYSRQKDNGKRDWEARVVEADSKKARGEKLPAPPTPTPAIKKGRYDTSNLNRPLVSADTVMEDAPQTKVEQPAGRFNVPIAAQPTAAVTQSPFSQPPPPPPALVQVQATSQPLAQPVTQAMSPSTRPLRAPFGYPEREREPMLQQPGRSPLPQKAQAQPPPMSESAVRHPLPGAMDSHADRQQADMKPLKEQPRQPERTPLRVKQEPDMPPHGYDRIDPYAAQAQPGRLAPRDSMPPISRPPEPPRAVAPVSQPSPFGSMLQQQPSRGGLLSELNPSPPAPPRPLSNLSRPMSDMPGPPEQYSRTPPAQPTPPAPPTAAAPPARPKTSSIMSLLNDDPPQPKRVSEVPAAVKTSSTPPPSGLSRPPPPPPAPTQIRQTPMAESPAYGHYGRPPPSAPSSVSSMPSLKPYTTGSPQIQPLSAPRHLAMESPADRGGERDYYGRQRPYSSPHQTAANSPQGTHHYPSQSQPAQMPYQPQPGYPYSAPTAPPPSAASPPPQYGSHPNMQRVHEPPPAAARDMGWSGQHPGLSQQQQATPQQQSAWPPKSSQPPPAQSPWAAQHATTAPKPPPPSSSVPPQPSWAAPRTHDPREALSLRDNRDPRDMYHSHRAMQPPMQSPYAPSARAPEPPQAPSAYPRYANTPAPGRDPRDPGPPRSYTPSAYDHRGAYPPPSQDPREAQLREQQQQQQQQQQQSILHQQLRPQDPNRGLYDRAPDRYGR</sequence>
<comment type="caution">
    <text evidence="4">The sequence shown here is derived from an EMBL/GenBank/DDBJ whole genome shotgun (WGS) entry which is preliminary data.</text>
</comment>
<dbReference type="PANTHER" id="PTHR13992:SF39">
    <property type="entry name" value="SMRTER, ISOFORM G"/>
    <property type="match status" value="1"/>
</dbReference>
<dbReference type="Proteomes" id="UP000829685">
    <property type="component" value="Unassembled WGS sequence"/>
</dbReference>
<feature type="compositionally biased region" description="Basic and acidic residues" evidence="2">
    <location>
        <begin position="870"/>
        <end position="901"/>
    </location>
</feature>
<feature type="compositionally biased region" description="Basic residues" evidence="2">
    <location>
        <begin position="1232"/>
        <end position="1247"/>
    </location>
</feature>
<feature type="compositionally biased region" description="Basic and acidic residues" evidence="2">
    <location>
        <begin position="1517"/>
        <end position="1526"/>
    </location>
</feature>
<feature type="compositionally biased region" description="Low complexity" evidence="2">
    <location>
        <begin position="1960"/>
        <end position="1971"/>
    </location>
</feature>
<feature type="compositionally biased region" description="Basic and acidic residues" evidence="2">
    <location>
        <begin position="345"/>
        <end position="369"/>
    </location>
</feature>
<feature type="compositionally biased region" description="Basic and acidic residues" evidence="2">
    <location>
        <begin position="401"/>
        <end position="422"/>
    </location>
</feature>
<feature type="compositionally biased region" description="Pro residues" evidence="2">
    <location>
        <begin position="2062"/>
        <end position="2075"/>
    </location>
</feature>
<dbReference type="EMBL" id="JAFIMR010000036">
    <property type="protein sequence ID" value="KAI1858683.1"/>
    <property type="molecule type" value="Genomic_DNA"/>
</dbReference>
<dbReference type="InterPro" id="IPR051571">
    <property type="entry name" value="N-CoR_corepressor"/>
</dbReference>
<feature type="compositionally biased region" description="Polar residues" evidence="2">
    <location>
        <begin position="630"/>
        <end position="640"/>
    </location>
</feature>
<feature type="compositionally biased region" description="Pro residues" evidence="2">
    <location>
        <begin position="1853"/>
        <end position="1869"/>
    </location>
</feature>
<dbReference type="InterPro" id="IPR001005">
    <property type="entry name" value="SANT/Myb"/>
</dbReference>
<evidence type="ECO:0000256" key="1">
    <source>
        <dbReference type="SAM" id="Coils"/>
    </source>
</evidence>
<feature type="compositionally biased region" description="Low complexity" evidence="2">
    <location>
        <begin position="2179"/>
        <end position="2189"/>
    </location>
</feature>
<accession>A0A9P9WDQ9</accession>
<feature type="region of interest" description="Disordered" evidence="2">
    <location>
        <begin position="1412"/>
        <end position="1461"/>
    </location>
</feature>
<feature type="compositionally biased region" description="Pro residues" evidence="2">
    <location>
        <begin position="1735"/>
        <end position="1744"/>
    </location>
</feature>
<feature type="domain" description="Myb-like" evidence="3">
    <location>
        <begin position="1176"/>
        <end position="1224"/>
    </location>
</feature>
<feature type="compositionally biased region" description="Polar residues" evidence="2">
    <location>
        <begin position="504"/>
        <end position="516"/>
    </location>
</feature>
<feature type="compositionally biased region" description="Basic and acidic residues" evidence="2">
    <location>
        <begin position="2081"/>
        <end position="2102"/>
    </location>
</feature>
<feature type="compositionally biased region" description="Basic and acidic residues" evidence="2">
    <location>
        <begin position="288"/>
        <end position="333"/>
    </location>
</feature>
<feature type="compositionally biased region" description="Pro residues" evidence="2">
    <location>
        <begin position="1425"/>
        <end position="1434"/>
    </location>
</feature>
<feature type="compositionally biased region" description="Pro residues" evidence="2">
    <location>
        <begin position="1983"/>
        <end position="1995"/>
    </location>
</feature>
<dbReference type="InterPro" id="IPR009057">
    <property type="entry name" value="Homeodomain-like_sf"/>
</dbReference>
<feature type="region of interest" description="Disordered" evidence="2">
    <location>
        <begin position="1074"/>
        <end position="1102"/>
    </location>
</feature>
<feature type="compositionally biased region" description="Basic and acidic residues" evidence="2">
    <location>
        <begin position="2205"/>
        <end position="2215"/>
    </location>
</feature>
<feature type="compositionally biased region" description="Pro residues" evidence="2">
    <location>
        <begin position="1804"/>
        <end position="1821"/>
    </location>
</feature>
<feature type="coiled-coil region" evidence="1">
    <location>
        <begin position="1106"/>
        <end position="1135"/>
    </location>
</feature>
<dbReference type="SMART" id="SM00717">
    <property type="entry name" value="SANT"/>
    <property type="match status" value="2"/>
</dbReference>
<gene>
    <name evidence="4" type="ORF">JX265_010776</name>
</gene>
<feature type="region of interest" description="Disordered" evidence="2">
    <location>
        <begin position="1517"/>
        <end position="1547"/>
    </location>
</feature>
<reference evidence="4" key="1">
    <citation type="submission" date="2021-03" db="EMBL/GenBank/DDBJ databases">
        <title>Revisited historic fungal species revealed as producer of novel bioactive compounds through whole genome sequencing and comparative genomics.</title>
        <authorList>
            <person name="Vignolle G.A."/>
            <person name="Hochenegger N."/>
            <person name="Mach R.L."/>
            <person name="Mach-Aigner A.R."/>
            <person name="Javad Rahimi M."/>
            <person name="Salim K.A."/>
            <person name="Chan C.M."/>
            <person name="Lim L.B.L."/>
            <person name="Cai F."/>
            <person name="Druzhinina I.S."/>
            <person name="U'Ren J.M."/>
            <person name="Derntl C."/>
        </authorList>
    </citation>
    <scope>NUCLEOTIDE SEQUENCE</scope>
    <source>
        <strain evidence="4">TUCIM 5799</strain>
    </source>
</reference>
<feature type="compositionally biased region" description="Basic and acidic residues" evidence="2">
    <location>
        <begin position="687"/>
        <end position="719"/>
    </location>
</feature>
<feature type="compositionally biased region" description="Basic and acidic residues" evidence="2">
    <location>
        <begin position="196"/>
        <end position="215"/>
    </location>
</feature>
<evidence type="ECO:0000256" key="2">
    <source>
        <dbReference type="SAM" id="MobiDB-lite"/>
    </source>
</evidence>
<protein>
    <recommendedName>
        <fullName evidence="3">Myb-like domain-containing protein</fullName>
    </recommendedName>
</protein>
<proteinExistence type="predicted"/>
<feature type="compositionally biased region" description="Polar residues" evidence="2">
    <location>
        <begin position="573"/>
        <end position="584"/>
    </location>
</feature>
<keyword evidence="1" id="KW-0175">Coiled coil</keyword>
<organism evidence="4 5">
    <name type="scientific">Neoarthrinium moseri</name>
    <dbReference type="NCBI Taxonomy" id="1658444"/>
    <lineage>
        <taxon>Eukaryota</taxon>
        <taxon>Fungi</taxon>
        <taxon>Dikarya</taxon>
        <taxon>Ascomycota</taxon>
        <taxon>Pezizomycotina</taxon>
        <taxon>Sordariomycetes</taxon>
        <taxon>Xylariomycetidae</taxon>
        <taxon>Amphisphaeriales</taxon>
        <taxon>Apiosporaceae</taxon>
        <taxon>Neoarthrinium</taxon>
    </lineage>
</organism>
<feature type="region of interest" description="Disordered" evidence="2">
    <location>
        <begin position="152"/>
        <end position="756"/>
    </location>
</feature>
<feature type="compositionally biased region" description="Polar residues" evidence="2">
    <location>
        <begin position="1751"/>
        <end position="1763"/>
    </location>
</feature>
<evidence type="ECO:0000313" key="4">
    <source>
        <dbReference type="EMBL" id="KAI1858683.1"/>
    </source>
</evidence>
<dbReference type="CDD" id="cd00167">
    <property type="entry name" value="SANT"/>
    <property type="match status" value="1"/>
</dbReference>
<dbReference type="Gene3D" id="1.10.10.60">
    <property type="entry name" value="Homeodomain-like"/>
    <property type="match status" value="1"/>
</dbReference>
<evidence type="ECO:0000313" key="5">
    <source>
        <dbReference type="Proteomes" id="UP000829685"/>
    </source>
</evidence>
<feature type="region of interest" description="Disordered" evidence="2">
    <location>
        <begin position="1229"/>
        <end position="1380"/>
    </location>
</feature>
<feature type="compositionally biased region" description="Basic and acidic residues" evidence="2">
    <location>
        <begin position="1674"/>
        <end position="1715"/>
    </location>
</feature>
<feature type="region of interest" description="Disordered" evidence="2">
    <location>
        <begin position="1580"/>
        <end position="2215"/>
    </location>
</feature>
<feature type="compositionally biased region" description="Acidic residues" evidence="2">
    <location>
        <begin position="960"/>
        <end position="972"/>
    </location>
</feature>
<dbReference type="GO" id="GO:0034967">
    <property type="term" value="C:Set3 complex"/>
    <property type="evidence" value="ECO:0007669"/>
    <property type="project" value="TreeGrafter"/>
</dbReference>
<feature type="domain" description="Myb-like" evidence="3">
    <location>
        <begin position="1457"/>
        <end position="1505"/>
    </location>
</feature>
<feature type="compositionally biased region" description="Basic and acidic residues" evidence="2">
    <location>
        <begin position="244"/>
        <end position="256"/>
    </location>
</feature>
<feature type="compositionally biased region" description="Polar residues" evidence="2">
    <location>
        <begin position="1942"/>
        <end position="1956"/>
    </location>
</feature>
<feature type="compositionally biased region" description="Low complexity" evidence="2">
    <location>
        <begin position="2051"/>
        <end position="2061"/>
    </location>
</feature>
<keyword evidence="5" id="KW-1185">Reference proteome</keyword>
<dbReference type="SUPFAM" id="SSF46689">
    <property type="entry name" value="Homeodomain-like"/>
    <property type="match status" value="2"/>
</dbReference>
<name>A0A9P9WDQ9_9PEZI</name>
<feature type="compositionally biased region" description="Polar residues" evidence="2">
    <location>
        <begin position="183"/>
        <end position="192"/>
    </location>
</feature>
<dbReference type="GO" id="GO:0006357">
    <property type="term" value="P:regulation of transcription by RNA polymerase II"/>
    <property type="evidence" value="ECO:0007669"/>
    <property type="project" value="TreeGrafter"/>
</dbReference>
<evidence type="ECO:0000259" key="3">
    <source>
        <dbReference type="SMART" id="SM00717"/>
    </source>
</evidence>
<feature type="compositionally biased region" description="Basic and acidic residues" evidence="2">
    <location>
        <begin position="1090"/>
        <end position="1102"/>
    </location>
</feature>
<feature type="compositionally biased region" description="Polar residues" evidence="2">
    <location>
        <begin position="973"/>
        <end position="989"/>
    </location>
</feature>
<feature type="compositionally biased region" description="Low complexity" evidence="2">
    <location>
        <begin position="1297"/>
        <end position="1312"/>
    </location>
</feature>
<feature type="compositionally biased region" description="Low complexity" evidence="2">
    <location>
        <begin position="2027"/>
        <end position="2042"/>
    </location>
</feature>
<feature type="region of interest" description="Disordered" evidence="2">
    <location>
        <begin position="870"/>
        <end position="999"/>
    </location>
</feature>
<feature type="compositionally biased region" description="Low complexity" evidence="2">
    <location>
        <begin position="1894"/>
        <end position="1905"/>
    </location>
</feature>
<dbReference type="Gene3D" id="1.20.58.1880">
    <property type="match status" value="1"/>
</dbReference>
<feature type="compositionally biased region" description="Pro residues" evidence="2">
    <location>
        <begin position="479"/>
        <end position="494"/>
    </location>
</feature>
<dbReference type="PANTHER" id="PTHR13992">
    <property type="entry name" value="NUCLEAR RECEPTOR CO-REPRESSOR RELATED NCOR"/>
    <property type="match status" value="1"/>
</dbReference>
<feature type="compositionally biased region" description="Polar residues" evidence="2">
    <location>
        <begin position="677"/>
        <end position="686"/>
    </location>
</feature>